<organism evidence="1 2">
    <name type="scientific">Corchorus olitorius</name>
    <dbReference type="NCBI Taxonomy" id="93759"/>
    <lineage>
        <taxon>Eukaryota</taxon>
        <taxon>Viridiplantae</taxon>
        <taxon>Streptophyta</taxon>
        <taxon>Embryophyta</taxon>
        <taxon>Tracheophyta</taxon>
        <taxon>Spermatophyta</taxon>
        <taxon>Magnoliopsida</taxon>
        <taxon>eudicotyledons</taxon>
        <taxon>Gunneridae</taxon>
        <taxon>Pentapetalae</taxon>
        <taxon>rosids</taxon>
        <taxon>malvids</taxon>
        <taxon>Malvales</taxon>
        <taxon>Malvaceae</taxon>
        <taxon>Grewioideae</taxon>
        <taxon>Apeibeae</taxon>
        <taxon>Corchorus</taxon>
    </lineage>
</organism>
<accession>A0A1R3HCY1</accession>
<dbReference type="GO" id="GO:0020037">
    <property type="term" value="F:heme binding"/>
    <property type="evidence" value="ECO:0007669"/>
    <property type="project" value="InterPro"/>
</dbReference>
<dbReference type="GO" id="GO:0005506">
    <property type="term" value="F:iron ion binding"/>
    <property type="evidence" value="ECO:0007669"/>
    <property type="project" value="InterPro"/>
</dbReference>
<dbReference type="OrthoDB" id="2789670at2759"/>
<dbReference type="GO" id="GO:0016705">
    <property type="term" value="F:oxidoreductase activity, acting on paired donors, with incorporation or reduction of molecular oxygen"/>
    <property type="evidence" value="ECO:0007669"/>
    <property type="project" value="InterPro"/>
</dbReference>
<dbReference type="Proteomes" id="UP000187203">
    <property type="component" value="Unassembled WGS sequence"/>
</dbReference>
<dbReference type="Gene3D" id="1.10.630.10">
    <property type="entry name" value="Cytochrome P450"/>
    <property type="match status" value="1"/>
</dbReference>
<evidence type="ECO:0000313" key="2">
    <source>
        <dbReference type="Proteomes" id="UP000187203"/>
    </source>
</evidence>
<sequence length="31" mass="3671">MEMFIARTDTTTSTLEWAMAELLAFYTIQER</sequence>
<dbReference type="InterPro" id="IPR036396">
    <property type="entry name" value="Cyt_P450_sf"/>
</dbReference>
<evidence type="ECO:0000313" key="1">
    <source>
        <dbReference type="EMBL" id="OMO68199.1"/>
    </source>
</evidence>
<comment type="caution">
    <text evidence="1">The sequence shown here is derived from an EMBL/GenBank/DDBJ whole genome shotgun (WGS) entry which is preliminary data.</text>
</comment>
<gene>
    <name evidence="1" type="ORF">COLO4_29839</name>
</gene>
<name>A0A1R3HCY1_9ROSI</name>
<keyword evidence="2" id="KW-1185">Reference proteome</keyword>
<dbReference type="EMBL" id="AWUE01020407">
    <property type="protein sequence ID" value="OMO68199.1"/>
    <property type="molecule type" value="Genomic_DNA"/>
</dbReference>
<dbReference type="SUPFAM" id="SSF48264">
    <property type="entry name" value="Cytochrome P450"/>
    <property type="match status" value="1"/>
</dbReference>
<reference evidence="2" key="1">
    <citation type="submission" date="2013-09" db="EMBL/GenBank/DDBJ databases">
        <title>Corchorus olitorius genome sequencing.</title>
        <authorList>
            <person name="Alam M."/>
            <person name="Haque M.S."/>
            <person name="Islam M.S."/>
            <person name="Emdad E.M."/>
            <person name="Islam M.M."/>
            <person name="Ahmed B."/>
            <person name="Halim A."/>
            <person name="Hossen Q.M.M."/>
            <person name="Hossain M.Z."/>
            <person name="Ahmed R."/>
            <person name="Khan M.M."/>
            <person name="Islam R."/>
            <person name="Rashid M.M."/>
            <person name="Khan S.A."/>
            <person name="Rahman M.S."/>
            <person name="Alam M."/>
            <person name="Yahiya A.S."/>
            <person name="Khan M.S."/>
            <person name="Azam M.S."/>
            <person name="Haque T."/>
            <person name="Lashkar M.Z.H."/>
            <person name="Akhand A.I."/>
            <person name="Morshed G."/>
            <person name="Roy S."/>
            <person name="Uddin K.S."/>
            <person name="Rabeya T."/>
            <person name="Hossain A.S."/>
            <person name="Chowdhury A."/>
            <person name="Snigdha A.R."/>
            <person name="Mortoza M.S."/>
            <person name="Matin S.A."/>
            <person name="Hoque S.M.E."/>
            <person name="Islam M.K."/>
            <person name="Roy D.K."/>
            <person name="Haider R."/>
            <person name="Moosa M.M."/>
            <person name="Elias S.M."/>
            <person name="Hasan A.M."/>
            <person name="Jahan S."/>
            <person name="Shafiuddin M."/>
            <person name="Mahmood N."/>
            <person name="Shommy N.S."/>
        </authorList>
    </citation>
    <scope>NUCLEOTIDE SEQUENCE [LARGE SCALE GENOMIC DNA]</scope>
    <source>
        <strain evidence="2">cv. O-4</strain>
    </source>
</reference>
<dbReference type="GO" id="GO:0004497">
    <property type="term" value="F:monooxygenase activity"/>
    <property type="evidence" value="ECO:0007669"/>
    <property type="project" value="InterPro"/>
</dbReference>
<protein>
    <submittedName>
        <fullName evidence="1">Cytochrome P450</fullName>
    </submittedName>
</protein>
<proteinExistence type="predicted"/>
<dbReference type="AlphaFoldDB" id="A0A1R3HCY1"/>